<dbReference type="InterPro" id="IPR012337">
    <property type="entry name" value="RNaseH-like_sf"/>
</dbReference>
<reference evidence="1" key="1">
    <citation type="journal article" date="2019" name="Environ. Microbiol.">
        <title>Fungal ecological strategies reflected in gene transcription - a case study of two litter decomposers.</title>
        <authorList>
            <person name="Barbi F."/>
            <person name="Kohler A."/>
            <person name="Barry K."/>
            <person name="Baskaran P."/>
            <person name="Daum C."/>
            <person name="Fauchery L."/>
            <person name="Ihrmark K."/>
            <person name="Kuo A."/>
            <person name="LaButti K."/>
            <person name="Lipzen A."/>
            <person name="Morin E."/>
            <person name="Grigoriev I.V."/>
            <person name="Henrissat B."/>
            <person name="Lindahl B."/>
            <person name="Martin F."/>
        </authorList>
    </citation>
    <scope>NUCLEOTIDE SEQUENCE</scope>
    <source>
        <strain evidence="1">JB14</strain>
    </source>
</reference>
<organism evidence="1 2">
    <name type="scientific">Gymnopus androsaceus JB14</name>
    <dbReference type="NCBI Taxonomy" id="1447944"/>
    <lineage>
        <taxon>Eukaryota</taxon>
        <taxon>Fungi</taxon>
        <taxon>Dikarya</taxon>
        <taxon>Basidiomycota</taxon>
        <taxon>Agaricomycotina</taxon>
        <taxon>Agaricomycetes</taxon>
        <taxon>Agaricomycetidae</taxon>
        <taxon>Agaricales</taxon>
        <taxon>Marasmiineae</taxon>
        <taxon>Omphalotaceae</taxon>
        <taxon>Gymnopus</taxon>
    </lineage>
</organism>
<feature type="non-terminal residue" evidence="1">
    <location>
        <position position="1"/>
    </location>
</feature>
<dbReference type="EMBL" id="ML769499">
    <property type="protein sequence ID" value="KAE9397324.1"/>
    <property type="molecule type" value="Genomic_DNA"/>
</dbReference>
<sequence length="156" mass="17545">KTVADLNLCPKRLPRDVRTRWNLTFDMINIALKYKTALTSFISDPDNGLTRFALSSTEWAILENVRDVLQDATLFCSRDSATLASVIPAMDKINKLLAAAVLKKDKTNVMFTAPVKTALLAAKKTLNCYYAATDNSRVYRIAMSTYLASKFYFLLF</sequence>
<proteinExistence type="predicted"/>
<dbReference type="AlphaFoldDB" id="A0A6A4HJQ8"/>
<accession>A0A6A4HJQ8</accession>
<dbReference type="OrthoDB" id="3359487at2759"/>
<dbReference type="Proteomes" id="UP000799118">
    <property type="component" value="Unassembled WGS sequence"/>
</dbReference>
<evidence type="ECO:0000313" key="1">
    <source>
        <dbReference type="EMBL" id="KAE9397324.1"/>
    </source>
</evidence>
<keyword evidence="2" id="KW-1185">Reference proteome</keyword>
<dbReference type="SUPFAM" id="SSF53098">
    <property type="entry name" value="Ribonuclease H-like"/>
    <property type="match status" value="1"/>
</dbReference>
<evidence type="ECO:0000313" key="2">
    <source>
        <dbReference type="Proteomes" id="UP000799118"/>
    </source>
</evidence>
<protein>
    <submittedName>
        <fullName evidence="1">Uncharacterized protein</fullName>
    </submittedName>
</protein>
<gene>
    <name evidence="1" type="ORF">BT96DRAFT_823480</name>
</gene>
<name>A0A6A4HJQ8_9AGAR</name>